<organism evidence="1 2">
    <name type="scientific">Paraconiothyrium brasiliense</name>
    <dbReference type="NCBI Taxonomy" id="300254"/>
    <lineage>
        <taxon>Eukaryota</taxon>
        <taxon>Fungi</taxon>
        <taxon>Dikarya</taxon>
        <taxon>Ascomycota</taxon>
        <taxon>Pezizomycotina</taxon>
        <taxon>Dothideomycetes</taxon>
        <taxon>Pleosporomycetidae</taxon>
        <taxon>Pleosporales</taxon>
        <taxon>Massarineae</taxon>
        <taxon>Didymosphaeriaceae</taxon>
        <taxon>Paraconiothyrium</taxon>
    </lineage>
</organism>
<sequence length="371" mass="41329">MARQIKRYEVMKDAQGWYGKALRSLASALSQPEVAKHDGTLLAVALLGLYETVIFSGTAGKKQLNDIHSKGRLAVLRLRGPQQLSGKIGRNLFTLLYHQQLIGSFFDGGAVMEEYPVWMKEWYPETPVARLETLMHEVSVLVSAVKKAITNKHTSKLVGLLEQGKEMENTLATIVEELLGSWPNPEVILARMIGNECAADIPKQLEFDLEDLSSNDMNKYLIITRALVANMFRAIRIQLLQALNSAVPYLLDAGVGLDLDFALLVERSSQVMMLIAENICNDLPLAIGDYDDDKHPQIPRVHGRAIRAWAQLFPLESAMGVTWLSDPQRERVTQLMEYTMGILGMHMHTKATGDVDYTALIAVRELESDGA</sequence>
<proteinExistence type="predicted"/>
<comment type="caution">
    <text evidence="1">The sequence shown here is derived from an EMBL/GenBank/DDBJ whole genome shotgun (WGS) entry which is preliminary data.</text>
</comment>
<keyword evidence="2" id="KW-1185">Reference proteome</keyword>
<dbReference type="Proteomes" id="UP001521785">
    <property type="component" value="Unassembled WGS sequence"/>
</dbReference>
<reference evidence="1 2" key="1">
    <citation type="submission" date="2024-02" db="EMBL/GenBank/DDBJ databases">
        <title>De novo assembly and annotation of 12 fungi associated with fruit tree decline syndrome in Ontario, Canada.</title>
        <authorList>
            <person name="Sulman M."/>
            <person name="Ellouze W."/>
            <person name="Ilyukhin E."/>
        </authorList>
    </citation>
    <scope>NUCLEOTIDE SEQUENCE [LARGE SCALE GENOMIC DNA]</scope>
    <source>
        <strain evidence="1 2">M42-189</strain>
    </source>
</reference>
<protein>
    <submittedName>
        <fullName evidence="1">Uncharacterized protein</fullName>
    </submittedName>
</protein>
<dbReference type="InterPro" id="IPR053175">
    <property type="entry name" value="DHMBA_Reg_Transcription_Factor"/>
</dbReference>
<accession>A0ABR3RQG7</accession>
<dbReference type="EMBL" id="JAKJXO020000004">
    <property type="protein sequence ID" value="KAL1606528.1"/>
    <property type="molecule type" value="Genomic_DNA"/>
</dbReference>
<evidence type="ECO:0000313" key="2">
    <source>
        <dbReference type="Proteomes" id="UP001521785"/>
    </source>
</evidence>
<evidence type="ECO:0000313" key="1">
    <source>
        <dbReference type="EMBL" id="KAL1606528.1"/>
    </source>
</evidence>
<gene>
    <name evidence="1" type="ORF">SLS60_003933</name>
</gene>
<name>A0ABR3RQG7_9PLEO</name>
<dbReference type="PANTHER" id="PTHR38791">
    <property type="entry name" value="ZN(II)2CYS6 TRANSCRIPTION FACTOR (EUROFUNG)-RELATED-RELATED"/>
    <property type="match status" value="1"/>
</dbReference>